<dbReference type="InterPro" id="IPR018247">
    <property type="entry name" value="EF_Hand_1_Ca_BS"/>
</dbReference>
<dbReference type="GO" id="GO:0000272">
    <property type="term" value="P:polysaccharide catabolic process"/>
    <property type="evidence" value="ECO:0007669"/>
    <property type="project" value="InterPro"/>
</dbReference>
<dbReference type="PROSITE" id="PS00018">
    <property type="entry name" value="EF_HAND_1"/>
    <property type="match status" value="2"/>
</dbReference>
<evidence type="ECO:0000313" key="6">
    <source>
        <dbReference type="EMBL" id="CAI8037385.1"/>
    </source>
</evidence>
<dbReference type="InterPro" id="IPR016134">
    <property type="entry name" value="Dockerin_dom"/>
</dbReference>
<keyword evidence="1" id="KW-0433">Leucine-rich repeat</keyword>
<reference evidence="6" key="1">
    <citation type="submission" date="2023-03" db="EMBL/GenBank/DDBJ databases">
        <authorList>
            <person name="Steffen K."/>
            <person name="Cardenas P."/>
        </authorList>
    </citation>
    <scope>NUCLEOTIDE SEQUENCE</scope>
</reference>
<dbReference type="InterPro" id="IPR050328">
    <property type="entry name" value="Dev_Immune_Receptor"/>
</dbReference>
<dbReference type="Gene3D" id="1.10.1330.10">
    <property type="entry name" value="Dockerin domain"/>
    <property type="match status" value="1"/>
</dbReference>
<evidence type="ECO:0000256" key="1">
    <source>
        <dbReference type="ARBA" id="ARBA00022614"/>
    </source>
</evidence>
<keyword evidence="3" id="KW-0677">Repeat</keyword>
<name>A0AA35SWF6_GEOBA</name>
<feature type="domain" description="Dockerin" evidence="5">
    <location>
        <begin position="269"/>
        <end position="330"/>
    </location>
</feature>
<dbReference type="Pfam" id="PF00404">
    <property type="entry name" value="Dockerin_1"/>
    <property type="match status" value="1"/>
</dbReference>
<dbReference type="InterPro" id="IPR008965">
    <property type="entry name" value="CBM2/CBM3_carb-bd_dom_sf"/>
</dbReference>
<proteinExistence type="predicted"/>
<evidence type="ECO:0000259" key="5">
    <source>
        <dbReference type="PROSITE" id="PS51766"/>
    </source>
</evidence>
<dbReference type="Gene3D" id="3.80.10.10">
    <property type="entry name" value="Ribonuclease Inhibitor"/>
    <property type="match status" value="1"/>
</dbReference>
<protein>
    <submittedName>
        <fullName evidence="6">Vasorin</fullName>
    </submittedName>
</protein>
<evidence type="ECO:0000256" key="3">
    <source>
        <dbReference type="ARBA" id="ARBA00022737"/>
    </source>
</evidence>
<dbReference type="CDD" id="cd08547">
    <property type="entry name" value="Type_II_cohesin"/>
    <property type="match status" value="1"/>
</dbReference>
<dbReference type="PROSITE" id="PS51450">
    <property type="entry name" value="LRR"/>
    <property type="match status" value="1"/>
</dbReference>
<dbReference type="SMART" id="SM00369">
    <property type="entry name" value="LRR_TYP"/>
    <property type="match status" value="4"/>
</dbReference>
<dbReference type="SUPFAM" id="SSF63446">
    <property type="entry name" value="Type I dockerin domain"/>
    <property type="match status" value="1"/>
</dbReference>
<dbReference type="PANTHER" id="PTHR24373:SF275">
    <property type="entry name" value="TIR DOMAIN-CONTAINING PROTEIN"/>
    <property type="match status" value="1"/>
</dbReference>
<dbReference type="CDD" id="cd14254">
    <property type="entry name" value="Dockerin_II"/>
    <property type="match status" value="1"/>
</dbReference>
<keyword evidence="2" id="KW-0732">Signal</keyword>
<dbReference type="SUPFAM" id="SSF49384">
    <property type="entry name" value="Carbohydrate-binding domain"/>
    <property type="match status" value="1"/>
</dbReference>
<evidence type="ECO:0000256" key="2">
    <source>
        <dbReference type="ARBA" id="ARBA00022729"/>
    </source>
</evidence>
<organism evidence="6 7">
    <name type="scientific">Geodia barretti</name>
    <name type="common">Barrett's horny sponge</name>
    <dbReference type="NCBI Taxonomy" id="519541"/>
    <lineage>
        <taxon>Eukaryota</taxon>
        <taxon>Metazoa</taxon>
        <taxon>Porifera</taxon>
        <taxon>Demospongiae</taxon>
        <taxon>Heteroscleromorpha</taxon>
        <taxon>Tetractinellida</taxon>
        <taxon>Astrophorina</taxon>
        <taxon>Geodiidae</taxon>
        <taxon>Geodia</taxon>
    </lineage>
</organism>
<feature type="region of interest" description="Disordered" evidence="4">
    <location>
        <begin position="136"/>
        <end position="173"/>
    </location>
</feature>
<dbReference type="SUPFAM" id="SSF52058">
    <property type="entry name" value="L domain-like"/>
    <property type="match status" value="1"/>
</dbReference>
<feature type="compositionally biased region" description="Low complexity" evidence="4">
    <location>
        <begin position="155"/>
        <end position="173"/>
    </location>
</feature>
<dbReference type="Proteomes" id="UP001174909">
    <property type="component" value="Unassembled WGS sequence"/>
</dbReference>
<dbReference type="InterPro" id="IPR002105">
    <property type="entry name" value="Dockerin_1_rpt"/>
</dbReference>
<dbReference type="Pfam" id="PF13855">
    <property type="entry name" value="LRR_8"/>
    <property type="match status" value="1"/>
</dbReference>
<dbReference type="PANTHER" id="PTHR24373">
    <property type="entry name" value="SLIT RELATED LEUCINE-RICH REPEAT NEURONAL PROTEIN"/>
    <property type="match status" value="1"/>
</dbReference>
<dbReference type="InterPro" id="IPR032675">
    <property type="entry name" value="LRR_dom_sf"/>
</dbReference>
<dbReference type="InterPro" id="IPR001611">
    <property type="entry name" value="Leu-rich_rpt"/>
</dbReference>
<dbReference type="EMBL" id="CASHTH010002931">
    <property type="protein sequence ID" value="CAI8037385.1"/>
    <property type="molecule type" value="Genomic_DNA"/>
</dbReference>
<dbReference type="Gene3D" id="2.60.40.4070">
    <property type="match status" value="1"/>
</dbReference>
<dbReference type="InterPro" id="IPR036439">
    <property type="entry name" value="Dockerin_dom_sf"/>
</dbReference>
<dbReference type="GO" id="GO:0004553">
    <property type="term" value="F:hydrolase activity, hydrolyzing O-glycosyl compounds"/>
    <property type="evidence" value="ECO:0007669"/>
    <property type="project" value="InterPro"/>
</dbReference>
<evidence type="ECO:0000256" key="4">
    <source>
        <dbReference type="SAM" id="MobiDB-lite"/>
    </source>
</evidence>
<dbReference type="PROSITE" id="PS51766">
    <property type="entry name" value="DOCKERIN"/>
    <property type="match status" value="1"/>
</dbReference>
<evidence type="ECO:0000313" key="7">
    <source>
        <dbReference type="Proteomes" id="UP001174909"/>
    </source>
</evidence>
<sequence>MLTFTMEPGGIKSYNGPALTAEILVSADVGGTTALNASTAASLTEATLHGSVITLILSGKRYDTNWNYVSQNVTLSGIAGVTFKRHNVERVSDTRVTIPLEFNGNINTESTLTFTVGAKAIEDYDGPAFTAELPVSTGAEHEVPSTTPETPPETPADTDAVVSISPSSVASPPVGGQLEVRLNIASGEAVAGYQATVQFDTTALRYVSGANATICLLGRESNGDGTLATLAFEVIAAKASALTLSDVILTDNEGIGYAPSVENAEITEPTGLKGDVNGDGIVNIQDLVLVAANLGKTGQNAADVNGDGQVNIQDLVLVAGALGNSAAAPSLHPQSLEMLTAADVKSWLSQAQHFNLTDAMAQKGILFLEQLLAVLTPKETGLLANYPNPFNPETWIPYQLDKPAEVTISIYAVDGQVVRRLALGHQPAGTGYGQEQNNLPELPQSASVLPRSVIRLWALVPGVDSANDVTAAHLALITNFNLSDQSITALKPGDFDGLSSLRSLSLAENTLSSLPTGIFSGLSSINSLNLGSNQLNSLPIDLFSGLSSLSRINLSFNRLSNLPDDIFSGLFSLIGLDLGSNQLSSLPADIFFRTGASL</sequence>
<accession>A0AA35SWF6</accession>
<dbReference type="GO" id="GO:0030246">
    <property type="term" value="F:carbohydrate binding"/>
    <property type="evidence" value="ECO:0007669"/>
    <property type="project" value="InterPro"/>
</dbReference>
<gene>
    <name evidence="6" type="ORF">GBAR_LOCUS20907</name>
</gene>
<keyword evidence="7" id="KW-1185">Reference proteome</keyword>
<comment type="caution">
    <text evidence="6">The sequence shown here is derived from an EMBL/GenBank/DDBJ whole genome shotgun (WGS) entry which is preliminary data.</text>
</comment>
<dbReference type="InterPro" id="IPR003591">
    <property type="entry name" value="Leu-rich_rpt_typical-subtyp"/>
</dbReference>
<dbReference type="AlphaFoldDB" id="A0AA35SWF6"/>